<evidence type="ECO:0000256" key="8">
    <source>
        <dbReference type="RuleBase" id="RU003857"/>
    </source>
</evidence>
<feature type="transmembrane region" description="Helical" evidence="9">
    <location>
        <begin position="360"/>
        <end position="379"/>
    </location>
</feature>
<feature type="transmembrane region" description="Helical" evidence="9">
    <location>
        <begin position="76"/>
        <end position="97"/>
    </location>
</feature>
<keyword evidence="3 8" id="KW-0812">Transmembrane</keyword>
<accession>A0A1L7XV14</accession>
<dbReference type="GO" id="GO:0030322">
    <property type="term" value="P:stabilization of membrane potential"/>
    <property type="evidence" value="ECO:0007669"/>
    <property type="project" value="TreeGrafter"/>
</dbReference>
<keyword evidence="12" id="KW-1185">Reference proteome</keyword>
<dbReference type="SUPFAM" id="SSF81324">
    <property type="entry name" value="Voltage-gated potassium channels"/>
    <property type="match status" value="2"/>
</dbReference>
<comment type="similarity">
    <text evidence="8">Belongs to the two pore domain potassium channel (TC 1.A.1.8) family.</text>
</comment>
<keyword evidence="2 8" id="KW-0813">Transport</keyword>
<feature type="transmembrane region" description="Helical" evidence="9">
    <location>
        <begin position="327"/>
        <end position="345"/>
    </location>
</feature>
<organism evidence="11 12">
    <name type="scientific">Phialocephala subalpina</name>
    <dbReference type="NCBI Taxonomy" id="576137"/>
    <lineage>
        <taxon>Eukaryota</taxon>
        <taxon>Fungi</taxon>
        <taxon>Dikarya</taxon>
        <taxon>Ascomycota</taxon>
        <taxon>Pezizomycotina</taxon>
        <taxon>Leotiomycetes</taxon>
        <taxon>Helotiales</taxon>
        <taxon>Mollisiaceae</taxon>
        <taxon>Phialocephala</taxon>
        <taxon>Phialocephala fortinii species complex</taxon>
    </lineage>
</organism>
<dbReference type="PRINTS" id="PR01333">
    <property type="entry name" value="2POREKCHANEL"/>
</dbReference>
<reference evidence="11 12" key="1">
    <citation type="submission" date="2016-03" db="EMBL/GenBank/DDBJ databases">
        <authorList>
            <person name="Ploux O."/>
        </authorList>
    </citation>
    <scope>NUCLEOTIDE SEQUENCE [LARGE SCALE GENOMIC DNA]</scope>
    <source>
        <strain evidence="11 12">UAMH 11012</strain>
    </source>
</reference>
<gene>
    <name evidence="11" type="ORF">PAC_18739</name>
</gene>
<dbReference type="OrthoDB" id="297496at2759"/>
<comment type="subcellular location">
    <subcellularLocation>
        <location evidence="1">Membrane</location>
        <topology evidence="1">Multi-pass membrane protein</topology>
    </subcellularLocation>
</comment>
<dbReference type="Gene3D" id="1.10.287.70">
    <property type="match status" value="2"/>
</dbReference>
<dbReference type="PANTHER" id="PTHR11003:SF301">
    <property type="entry name" value="POTASSIUM CHANNEL PROTEIN"/>
    <property type="match status" value="1"/>
</dbReference>
<feature type="transmembrane region" description="Helical" evidence="9">
    <location>
        <begin position="109"/>
        <end position="132"/>
    </location>
</feature>
<feature type="transmembrane region" description="Helical" evidence="9">
    <location>
        <begin position="188"/>
        <end position="206"/>
    </location>
</feature>
<feature type="transmembrane region" description="Helical" evidence="9">
    <location>
        <begin position="33"/>
        <end position="56"/>
    </location>
</feature>
<evidence type="ECO:0000256" key="5">
    <source>
        <dbReference type="ARBA" id="ARBA00023065"/>
    </source>
</evidence>
<feature type="transmembrane region" description="Helical" evidence="9">
    <location>
        <begin position="244"/>
        <end position="262"/>
    </location>
</feature>
<keyword evidence="5 8" id="KW-0406">Ion transport</keyword>
<evidence type="ECO:0000256" key="3">
    <source>
        <dbReference type="ARBA" id="ARBA00022692"/>
    </source>
</evidence>
<dbReference type="AlphaFoldDB" id="A0A1L7XV14"/>
<keyword evidence="7 8" id="KW-0407">Ion channel</keyword>
<evidence type="ECO:0000259" key="10">
    <source>
        <dbReference type="Pfam" id="PF07885"/>
    </source>
</evidence>
<dbReference type="InterPro" id="IPR013099">
    <property type="entry name" value="K_chnl_dom"/>
</dbReference>
<dbReference type="GO" id="GO:0022841">
    <property type="term" value="F:potassium ion leak channel activity"/>
    <property type="evidence" value="ECO:0007669"/>
    <property type="project" value="TreeGrafter"/>
</dbReference>
<evidence type="ECO:0000256" key="2">
    <source>
        <dbReference type="ARBA" id="ARBA00022448"/>
    </source>
</evidence>
<evidence type="ECO:0000256" key="1">
    <source>
        <dbReference type="ARBA" id="ARBA00004141"/>
    </source>
</evidence>
<evidence type="ECO:0000256" key="7">
    <source>
        <dbReference type="ARBA" id="ARBA00023303"/>
    </source>
</evidence>
<dbReference type="GO" id="GO:0005886">
    <property type="term" value="C:plasma membrane"/>
    <property type="evidence" value="ECO:0007669"/>
    <property type="project" value="TreeGrafter"/>
</dbReference>
<sequence length="600" mass="68211">MDQAENGGNREQDEAIENEVPSGRSNLSWYASFIFPALAGTFGPIASAFSICSMIHPWIQPTSQGATNDPGKKALLIANAIQISVAIVANMVMVLNLARRIKFRIAQPIAISGWYISSFALAALVITASQLAHKQQPEYLWTQAYCYCIYAAVIYFFVASLLLISYLDYRRRHSRDDIRLAATTLRSLAFYTIIYLLHLFLGALVFSRLEGWAYLDGVYWAETTLLTIGLGDFAPTTTAGRALLFPYAILGIISLGLTLGAIRRLVLDRNRAMLHVRKLSKMRDRHLRKMNKTNNQDTVISTITGRQQLETLYNKMREIQSTAARQWHWTAMAVSLSTWLALWLVGAEIFMVCESPYQNWTYFDAVYFTFASLTTIGYGDLKPVSSFGRSFFVFWTLLAVPAVTILISNAEDTVMKVIHDTTNFLDNITLPRGLRDPRRDIKAMPVTLLFRKRSRNGTAKALQSVLNNRINQESSEGIPNTRRKYQATLIDEIIRVIHHLNEKPPPSYSFDQWMSFLGLLGGYERYKAHLNPQRYRNQDAHRSDEEWLEGQREEAEIYRLGVFGAESPLIGSREEVNWILSRLTETLKRELADMVMQEGP</sequence>
<dbReference type="InterPro" id="IPR003280">
    <property type="entry name" value="2pore_dom_K_chnl"/>
</dbReference>
<feature type="transmembrane region" description="Helical" evidence="9">
    <location>
        <begin position="144"/>
        <end position="167"/>
    </location>
</feature>
<dbReference type="EMBL" id="FJOG01000060">
    <property type="protein sequence ID" value="CZR68839.1"/>
    <property type="molecule type" value="Genomic_DNA"/>
</dbReference>
<evidence type="ECO:0000256" key="9">
    <source>
        <dbReference type="SAM" id="Phobius"/>
    </source>
</evidence>
<evidence type="ECO:0000313" key="11">
    <source>
        <dbReference type="EMBL" id="CZR68839.1"/>
    </source>
</evidence>
<dbReference type="Proteomes" id="UP000184330">
    <property type="component" value="Unassembled WGS sequence"/>
</dbReference>
<keyword evidence="6 9" id="KW-0472">Membrane</keyword>
<feature type="domain" description="Potassium channel" evidence="10">
    <location>
        <begin position="195"/>
        <end position="266"/>
    </location>
</feature>
<dbReference type="Pfam" id="PF07885">
    <property type="entry name" value="Ion_trans_2"/>
    <property type="match status" value="2"/>
</dbReference>
<dbReference type="STRING" id="576137.A0A1L7XV14"/>
<feature type="transmembrane region" description="Helical" evidence="9">
    <location>
        <begin position="391"/>
        <end position="410"/>
    </location>
</feature>
<protein>
    <submittedName>
        <fullName evidence="11">Related to potassium channel</fullName>
    </submittedName>
</protein>
<dbReference type="GO" id="GO:0015271">
    <property type="term" value="F:outward rectifier potassium channel activity"/>
    <property type="evidence" value="ECO:0007669"/>
    <property type="project" value="TreeGrafter"/>
</dbReference>
<name>A0A1L7XV14_9HELO</name>
<proteinExistence type="inferred from homology"/>
<evidence type="ECO:0000256" key="4">
    <source>
        <dbReference type="ARBA" id="ARBA00022989"/>
    </source>
</evidence>
<evidence type="ECO:0000256" key="6">
    <source>
        <dbReference type="ARBA" id="ARBA00023136"/>
    </source>
</evidence>
<evidence type="ECO:0000313" key="12">
    <source>
        <dbReference type="Proteomes" id="UP000184330"/>
    </source>
</evidence>
<dbReference type="PANTHER" id="PTHR11003">
    <property type="entry name" value="POTASSIUM CHANNEL, SUBFAMILY K"/>
    <property type="match status" value="1"/>
</dbReference>
<keyword evidence="4 9" id="KW-1133">Transmembrane helix</keyword>
<feature type="domain" description="Potassium channel" evidence="10">
    <location>
        <begin position="339"/>
        <end position="413"/>
    </location>
</feature>